<feature type="transmembrane region" description="Helical" evidence="1">
    <location>
        <begin position="34"/>
        <end position="54"/>
    </location>
</feature>
<keyword evidence="1" id="KW-0472">Membrane</keyword>
<dbReference type="Proteomes" id="UP000612055">
    <property type="component" value="Unassembled WGS sequence"/>
</dbReference>
<keyword evidence="1" id="KW-0812">Transmembrane</keyword>
<keyword evidence="3" id="KW-1185">Reference proteome</keyword>
<dbReference type="EMBL" id="JAEHOE010000031">
    <property type="protein sequence ID" value="KAG2494339.1"/>
    <property type="molecule type" value="Genomic_DNA"/>
</dbReference>
<keyword evidence="1" id="KW-1133">Transmembrane helix</keyword>
<feature type="transmembrane region" description="Helical" evidence="1">
    <location>
        <begin position="152"/>
        <end position="172"/>
    </location>
</feature>
<reference evidence="2" key="1">
    <citation type="journal article" date="2020" name="bioRxiv">
        <title>Comparative genomics of Chlamydomonas.</title>
        <authorList>
            <person name="Craig R.J."/>
            <person name="Hasan A.R."/>
            <person name="Ness R.W."/>
            <person name="Keightley P.D."/>
        </authorList>
    </citation>
    <scope>NUCLEOTIDE SEQUENCE</scope>
    <source>
        <strain evidence="2">CCAP 11/70</strain>
    </source>
</reference>
<feature type="transmembrane region" description="Helical" evidence="1">
    <location>
        <begin position="74"/>
        <end position="104"/>
    </location>
</feature>
<comment type="caution">
    <text evidence="2">The sequence shown here is derived from an EMBL/GenBank/DDBJ whole genome shotgun (WGS) entry which is preliminary data.</text>
</comment>
<protein>
    <submittedName>
        <fullName evidence="2">Uncharacterized protein</fullName>
    </submittedName>
</protein>
<gene>
    <name evidence="2" type="ORF">HYH03_007397</name>
</gene>
<organism evidence="2 3">
    <name type="scientific">Edaphochlamys debaryana</name>
    <dbReference type="NCBI Taxonomy" id="47281"/>
    <lineage>
        <taxon>Eukaryota</taxon>
        <taxon>Viridiplantae</taxon>
        <taxon>Chlorophyta</taxon>
        <taxon>core chlorophytes</taxon>
        <taxon>Chlorophyceae</taxon>
        <taxon>CS clade</taxon>
        <taxon>Chlamydomonadales</taxon>
        <taxon>Chlamydomonadales incertae sedis</taxon>
        <taxon>Edaphochlamys</taxon>
    </lineage>
</organism>
<name>A0A835Y339_9CHLO</name>
<evidence type="ECO:0000313" key="3">
    <source>
        <dbReference type="Proteomes" id="UP000612055"/>
    </source>
</evidence>
<feature type="transmembrane region" description="Helical" evidence="1">
    <location>
        <begin position="125"/>
        <end position="146"/>
    </location>
</feature>
<evidence type="ECO:0000256" key="1">
    <source>
        <dbReference type="SAM" id="Phobius"/>
    </source>
</evidence>
<evidence type="ECO:0000313" key="2">
    <source>
        <dbReference type="EMBL" id="KAG2494339.1"/>
    </source>
</evidence>
<accession>A0A835Y339</accession>
<proteinExistence type="predicted"/>
<dbReference type="AlphaFoldDB" id="A0A835Y339"/>
<sequence>MKEILKIDTRLYHSWAILALDRGIIQTTEQLTSVMDTLSIISGLFVILCFQFLYSPPGGLLEEGRDEASWMVVLFNVSNILAVTFYFLCIMFGSLSGTAFRFSLRDVDKLRVLMLTNGASPSSQLFAMGYACASVAAGAAACGAVGLGTGAAIAVTAGAIGLMAYIFSVKLLHTGHVRYAWKEGRMGPNDPADFRLILSRTMRLCAIDREYRAGRYAQALDLLRAVVAAEQ</sequence>